<keyword evidence="3" id="KW-1185">Reference proteome</keyword>
<feature type="domain" description="Transglutaminase-like" evidence="1">
    <location>
        <begin position="173"/>
        <end position="238"/>
    </location>
</feature>
<evidence type="ECO:0000313" key="3">
    <source>
        <dbReference type="Proteomes" id="UP000237640"/>
    </source>
</evidence>
<dbReference type="SMART" id="SM00460">
    <property type="entry name" value="TGc"/>
    <property type="match status" value="1"/>
</dbReference>
<dbReference type="InterPro" id="IPR038765">
    <property type="entry name" value="Papain-like_cys_pep_sf"/>
</dbReference>
<dbReference type="Gene3D" id="3.10.620.30">
    <property type="match status" value="1"/>
</dbReference>
<sequence length="284" mass="32530">MPTEFAITYSTQNEYESLVNGAFWQFLIIPEENDTQQLLDWEMKSNIQLDQNESVNGLGFKSIHAHTKEKFTKADFKASFRVQKKSSNPFDFIPNQNWQADLEEIQSIAFRTVNEIFLRKTRFTELPSDFTTIFPFNANKNVFENLMALNHWVFVHLFFKVGVTHVDTPLQEIIEKRHGVCQDFTHLFLAIARANHIPARYVSGYLHQGNGYFGDSQMHAWAEAYVPQAGWVGFDPTNDILVANDHIKICHGLDYSDCSPLKGVVYSSGGNKTSHSIEVRSSQQ</sequence>
<evidence type="ECO:0000259" key="1">
    <source>
        <dbReference type="SMART" id="SM00460"/>
    </source>
</evidence>
<accession>A0A2T0MCC2</accession>
<proteinExistence type="predicted"/>
<keyword evidence="2" id="KW-0645">Protease</keyword>
<evidence type="ECO:0000313" key="2">
    <source>
        <dbReference type="EMBL" id="PRX55146.1"/>
    </source>
</evidence>
<organism evidence="2 3">
    <name type="scientific">Flagellimonas meridianipacifica</name>
    <dbReference type="NCBI Taxonomy" id="1080225"/>
    <lineage>
        <taxon>Bacteria</taxon>
        <taxon>Pseudomonadati</taxon>
        <taxon>Bacteroidota</taxon>
        <taxon>Flavobacteriia</taxon>
        <taxon>Flavobacteriales</taxon>
        <taxon>Flavobacteriaceae</taxon>
        <taxon>Flagellimonas</taxon>
    </lineage>
</organism>
<dbReference type="RefSeq" id="WP_106146797.1">
    <property type="nucleotide sequence ID" value="NZ_PVYX01000002.1"/>
</dbReference>
<keyword evidence="2" id="KW-0378">Hydrolase</keyword>
<protein>
    <submittedName>
        <fullName evidence="2">Transglutaminase-like putative cysteine protease</fullName>
    </submittedName>
</protein>
<dbReference type="GO" id="GO:0006508">
    <property type="term" value="P:proteolysis"/>
    <property type="evidence" value="ECO:0007669"/>
    <property type="project" value="UniProtKB-KW"/>
</dbReference>
<dbReference type="SUPFAM" id="SSF54001">
    <property type="entry name" value="Cysteine proteinases"/>
    <property type="match status" value="1"/>
</dbReference>
<dbReference type="Pfam" id="PF01841">
    <property type="entry name" value="Transglut_core"/>
    <property type="match status" value="1"/>
</dbReference>
<dbReference type="AlphaFoldDB" id="A0A2T0MCC2"/>
<comment type="caution">
    <text evidence="2">The sequence shown here is derived from an EMBL/GenBank/DDBJ whole genome shotgun (WGS) entry which is preliminary data.</text>
</comment>
<reference evidence="2 3" key="1">
    <citation type="submission" date="2018-03" db="EMBL/GenBank/DDBJ databases">
        <title>Genomic Encyclopedia of Archaeal and Bacterial Type Strains, Phase II (KMG-II): from individual species to whole genera.</title>
        <authorList>
            <person name="Goeker M."/>
        </authorList>
    </citation>
    <scope>NUCLEOTIDE SEQUENCE [LARGE SCALE GENOMIC DNA]</scope>
    <source>
        <strain evidence="2 3">DSM 25027</strain>
    </source>
</reference>
<dbReference type="GO" id="GO:0008233">
    <property type="term" value="F:peptidase activity"/>
    <property type="evidence" value="ECO:0007669"/>
    <property type="project" value="UniProtKB-KW"/>
</dbReference>
<dbReference type="InterPro" id="IPR002931">
    <property type="entry name" value="Transglutaminase-like"/>
</dbReference>
<dbReference type="Proteomes" id="UP000237640">
    <property type="component" value="Unassembled WGS sequence"/>
</dbReference>
<dbReference type="OrthoDB" id="9804872at2"/>
<dbReference type="PANTHER" id="PTHR33490:SF6">
    <property type="entry name" value="SLL1049 PROTEIN"/>
    <property type="match status" value="1"/>
</dbReference>
<gene>
    <name evidence="2" type="ORF">CLV81_3552</name>
</gene>
<dbReference type="EMBL" id="PVYX01000002">
    <property type="protein sequence ID" value="PRX55146.1"/>
    <property type="molecule type" value="Genomic_DNA"/>
</dbReference>
<dbReference type="PANTHER" id="PTHR33490">
    <property type="entry name" value="BLR5614 PROTEIN-RELATED"/>
    <property type="match status" value="1"/>
</dbReference>
<name>A0A2T0MCC2_9FLAO</name>